<evidence type="ECO:0000313" key="3">
    <source>
        <dbReference type="EMBL" id="EJU01461.1"/>
    </source>
</evidence>
<keyword evidence="2" id="KW-1133">Transmembrane helix</keyword>
<dbReference type="EMBL" id="JH795864">
    <property type="protein sequence ID" value="EJU01461.1"/>
    <property type="molecule type" value="Genomic_DNA"/>
</dbReference>
<evidence type="ECO:0008006" key="5">
    <source>
        <dbReference type="Google" id="ProtNLM"/>
    </source>
</evidence>
<keyword evidence="2" id="KW-0812">Transmembrane</keyword>
<dbReference type="HOGENOM" id="CLU_1124489_0_0_1"/>
<evidence type="ECO:0000256" key="2">
    <source>
        <dbReference type="SAM" id="Phobius"/>
    </source>
</evidence>
<name>M5FUM4_DACPD</name>
<keyword evidence="4" id="KW-1185">Reference proteome</keyword>
<accession>M5FUM4</accession>
<feature type="compositionally biased region" description="Basic and acidic residues" evidence="1">
    <location>
        <begin position="224"/>
        <end position="240"/>
    </location>
</feature>
<feature type="transmembrane region" description="Helical" evidence="2">
    <location>
        <begin position="168"/>
        <end position="192"/>
    </location>
</feature>
<gene>
    <name evidence="3" type="ORF">DACRYDRAFT_22591</name>
</gene>
<protein>
    <recommendedName>
        <fullName evidence="5">Mid2 domain-containing protein</fullName>
    </recommendedName>
</protein>
<dbReference type="OrthoDB" id="2591431at2759"/>
<dbReference type="STRING" id="1858805.M5FUM4"/>
<keyword evidence="2" id="KW-0472">Membrane</keyword>
<dbReference type="AlphaFoldDB" id="M5FUM4"/>
<feature type="region of interest" description="Disordered" evidence="1">
    <location>
        <begin position="224"/>
        <end position="247"/>
    </location>
</feature>
<evidence type="ECO:0000313" key="4">
    <source>
        <dbReference type="Proteomes" id="UP000030653"/>
    </source>
</evidence>
<evidence type="ECO:0000256" key="1">
    <source>
        <dbReference type="SAM" id="MobiDB-lite"/>
    </source>
</evidence>
<sequence length="247" mass="26007">MVGSDSTGFASGGTSDVYIVQPSPSNDNSCVQSSTNSSYLVTVPQWTDPPIQCGQMLSAFQSIQWPPQIKVIIPGGESSVVESPQVNSTDTTAALLFWNMTVPAGTNVVYVVEDANGPLFVSGLRTVQAGSSACIQDGAYSSTAGPPAGALSTIPPSSLSSSGGHTNAGAIAGGVIGGIIGLILLIALVMFLMRRYNQRKMLARRQTIGLVAYAATRPERLERSTWPEGQRWERYKDEPGRPSGEVL</sequence>
<dbReference type="RefSeq" id="XP_040628358.1">
    <property type="nucleotide sequence ID" value="XM_040772870.1"/>
</dbReference>
<proteinExistence type="predicted"/>
<dbReference type="Proteomes" id="UP000030653">
    <property type="component" value="Unassembled WGS sequence"/>
</dbReference>
<reference evidence="3 4" key="1">
    <citation type="journal article" date="2012" name="Science">
        <title>The Paleozoic origin of enzymatic lignin decomposition reconstructed from 31 fungal genomes.</title>
        <authorList>
            <person name="Floudas D."/>
            <person name="Binder M."/>
            <person name="Riley R."/>
            <person name="Barry K."/>
            <person name="Blanchette R.A."/>
            <person name="Henrissat B."/>
            <person name="Martinez A.T."/>
            <person name="Otillar R."/>
            <person name="Spatafora J.W."/>
            <person name="Yadav J.S."/>
            <person name="Aerts A."/>
            <person name="Benoit I."/>
            <person name="Boyd A."/>
            <person name="Carlson A."/>
            <person name="Copeland A."/>
            <person name="Coutinho P.M."/>
            <person name="de Vries R.P."/>
            <person name="Ferreira P."/>
            <person name="Findley K."/>
            <person name="Foster B."/>
            <person name="Gaskell J."/>
            <person name="Glotzer D."/>
            <person name="Gorecki P."/>
            <person name="Heitman J."/>
            <person name="Hesse C."/>
            <person name="Hori C."/>
            <person name="Igarashi K."/>
            <person name="Jurgens J.A."/>
            <person name="Kallen N."/>
            <person name="Kersten P."/>
            <person name="Kohler A."/>
            <person name="Kuees U."/>
            <person name="Kumar T.K.A."/>
            <person name="Kuo A."/>
            <person name="LaButti K."/>
            <person name="Larrondo L.F."/>
            <person name="Lindquist E."/>
            <person name="Ling A."/>
            <person name="Lombard V."/>
            <person name="Lucas S."/>
            <person name="Lundell T."/>
            <person name="Martin R."/>
            <person name="McLaughlin D.J."/>
            <person name="Morgenstern I."/>
            <person name="Morin E."/>
            <person name="Murat C."/>
            <person name="Nagy L.G."/>
            <person name="Nolan M."/>
            <person name="Ohm R.A."/>
            <person name="Patyshakuliyeva A."/>
            <person name="Rokas A."/>
            <person name="Ruiz-Duenas F.J."/>
            <person name="Sabat G."/>
            <person name="Salamov A."/>
            <person name="Samejima M."/>
            <person name="Schmutz J."/>
            <person name="Slot J.C."/>
            <person name="St John F."/>
            <person name="Stenlid J."/>
            <person name="Sun H."/>
            <person name="Sun S."/>
            <person name="Syed K."/>
            <person name="Tsang A."/>
            <person name="Wiebenga A."/>
            <person name="Young D."/>
            <person name="Pisabarro A."/>
            <person name="Eastwood D.C."/>
            <person name="Martin F."/>
            <person name="Cullen D."/>
            <person name="Grigoriev I.V."/>
            <person name="Hibbett D.S."/>
        </authorList>
    </citation>
    <scope>NUCLEOTIDE SEQUENCE [LARGE SCALE GENOMIC DNA]</scope>
    <source>
        <strain evidence="3 4">DJM-731 SS1</strain>
    </source>
</reference>
<dbReference type="GeneID" id="63687932"/>
<organism evidence="3 4">
    <name type="scientific">Dacryopinax primogenitus (strain DJM 731)</name>
    <name type="common">Brown rot fungus</name>
    <dbReference type="NCBI Taxonomy" id="1858805"/>
    <lineage>
        <taxon>Eukaryota</taxon>
        <taxon>Fungi</taxon>
        <taxon>Dikarya</taxon>
        <taxon>Basidiomycota</taxon>
        <taxon>Agaricomycotina</taxon>
        <taxon>Dacrymycetes</taxon>
        <taxon>Dacrymycetales</taxon>
        <taxon>Dacrymycetaceae</taxon>
        <taxon>Dacryopinax</taxon>
    </lineage>
</organism>